<keyword evidence="1" id="KW-0812">Transmembrane</keyword>
<feature type="transmembrane region" description="Helical" evidence="1">
    <location>
        <begin position="6"/>
        <end position="22"/>
    </location>
</feature>
<evidence type="ECO:0000313" key="3">
    <source>
        <dbReference type="Proteomes" id="UP000231143"/>
    </source>
</evidence>
<dbReference type="AlphaFoldDB" id="A0A2H0DYP7"/>
<comment type="caution">
    <text evidence="2">The sequence shown here is derived from an EMBL/GenBank/DDBJ whole genome shotgun (WGS) entry which is preliminary data.</text>
</comment>
<dbReference type="EMBL" id="PCTT01000013">
    <property type="protein sequence ID" value="PIP87295.1"/>
    <property type="molecule type" value="Genomic_DNA"/>
</dbReference>
<sequence>MKNLNPILIIVLLIILGIFLFSRKDSILTKEVEKIDVIDDKEQIVSAVELLNEEGNVTVSVESLNEANTNFRITLRTHFVELNYDLVKLSSLFNIYGNEYIPISWDGDPVGGHHRTGVLKFDSEEIKNPTLLLIRGIDGIDRKFDLSTFNE</sequence>
<reference evidence="2 3" key="1">
    <citation type="submission" date="2017-09" db="EMBL/GenBank/DDBJ databases">
        <title>Depth-based differentiation of microbial function through sediment-hosted aquifers and enrichment of novel symbionts in the deep terrestrial subsurface.</title>
        <authorList>
            <person name="Probst A.J."/>
            <person name="Ladd B."/>
            <person name="Jarett J.K."/>
            <person name="Geller-Mcgrath D.E."/>
            <person name="Sieber C.M."/>
            <person name="Emerson J.B."/>
            <person name="Anantharaman K."/>
            <person name="Thomas B.C."/>
            <person name="Malmstrom R."/>
            <person name="Stieglmeier M."/>
            <person name="Klingl A."/>
            <person name="Woyke T."/>
            <person name="Ryan C.M."/>
            <person name="Banfield J.F."/>
        </authorList>
    </citation>
    <scope>NUCLEOTIDE SEQUENCE [LARGE SCALE GENOMIC DNA]</scope>
    <source>
        <strain evidence="2">CG22_combo_CG10-13_8_21_14_all_36_13</strain>
    </source>
</reference>
<keyword evidence="1" id="KW-0472">Membrane</keyword>
<accession>A0A2H0DYP7</accession>
<evidence type="ECO:0000313" key="2">
    <source>
        <dbReference type="EMBL" id="PIP87295.1"/>
    </source>
</evidence>
<proteinExistence type="predicted"/>
<evidence type="ECO:0000256" key="1">
    <source>
        <dbReference type="SAM" id="Phobius"/>
    </source>
</evidence>
<protein>
    <submittedName>
        <fullName evidence="2">Uncharacterized protein</fullName>
    </submittedName>
</protein>
<keyword evidence="1" id="KW-1133">Transmembrane helix</keyword>
<gene>
    <name evidence="2" type="ORF">COW81_01085</name>
</gene>
<organism evidence="2 3">
    <name type="scientific">Candidatus Campbellbacteria bacterium CG22_combo_CG10-13_8_21_14_all_36_13</name>
    <dbReference type="NCBI Taxonomy" id="1974529"/>
    <lineage>
        <taxon>Bacteria</taxon>
        <taxon>Candidatus Campbelliibacteriota</taxon>
    </lineage>
</organism>
<name>A0A2H0DYP7_9BACT</name>
<dbReference type="Proteomes" id="UP000231143">
    <property type="component" value="Unassembled WGS sequence"/>
</dbReference>